<evidence type="ECO:0000313" key="2">
    <source>
        <dbReference type="Proteomes" id="UP000325577"/>
    </source>
</evidence>
<gene>
    <name evidence="1" type="ORF">F0562_035578</name>
</gene>
<dbReference type="AlphaFoldDB" id="A0A5J5AG44"/>
<dbReference type="EMBL" id="CM018045">
    <property type="protein sequence ID" value="KAA8528171.1"/>
    <property type="molecule type" value="Genomic_DNA"/>
</dbReference>
<dbReference type="Proteomes" id="UP000325577">
    <property type="component" value="Linkage Group LG21"/>
</dbReference>
<name>A0A5J5AG44_9ASTE</name>
<evidence type="ECO:0000313" key="1">
    <source>
        <dbReference type="EMBL" id="KAA8528171.1"/>
    </source>
</evidence>
<reference evidence="1 2" key="1">
    <citation type="submission" date="2019-09" db="EMBL/GenBank/DDBJ databases">
        <title>A chromosome-level genome assembly of the Chinese tupelo Nyssa sinensis.</title>
        <authorList>
            <person name="Yang X."/>
            <person name="Kang M."/>
            <person name="Yang Y."/>
            <person name="Xiong H."/>
            <person name="Wang M."/>
            <person name="Zhang Z."/>
            <person name="Wang Z."/>
            <person name="Wu H."/>
            <person name="Ma T."/>
            <person name="Liu J."/>
            <person name="Xi Z."/>
        </authorList>
    </citation>
    <scope>NUCLEOTIDE SEQUENCE [LARGE SCALE GENOMIC DNA]</scope>
    <source>
        <strain evidence="1">J267</strain>
        <tissue evidence="1">Leaf</tissue>
    </source>
</reference>
<protein>
    <submittedName>
        <fullName evidence="1">Uncharacterized protein</fullName>
    </submittedName>
</protein>
<organism evidence="1 2">
    <name type="scientific">Nyssa sinensis</name>
    <dbReference type="NCBI Taxonomy" id="561372"/>
    <lineage>
        <taxon>Eukaryota</taxon>
        <taxon>Viridiplantae</taxon>
        <taxon>Streptophyta</taxon>
        <taxon>Embryophyta</taxon>
        <taxon>Tracheophyta</taxon>
        <taxon>Spermatophyta</taxon>
        <taxon>Magnoliopsida</taxon>
        <taxon>eudicotyledons</taxon>
        <taxon>Gunneridae</taxon>
        <taxon>Pentapetalae</taxon>
        <taxon>asterids</taxon>
        <taxon>Cornales</taxon>
        <taxon>Nyssaceae</taxon>
        <taxon>Nyssa</taxon>
    </lineage>
</organism>
<keyword evidence="2" id="KW-1185">Reference proteome</keyword>
<accession>A0A5J5AG44</accession>
<proteinExistence type="predicted"/>
<sequence length="83" mass="9278">MSSKNKGFSKTKDPAKAALAAAIFSLLFLVSLFSSLNFMFRSGAYVLVDLKVLTLQISKPQQQLHEMTIKITNDRGDEFPLRI</sequence>